<proteinExistence type="predicted"/>
<reference evidence="1 2" key="1">
    <citation type="submission" date="2017-09" db="EMBL/GenBank/DDBJ databases">
        <title>Depth-based differentiation of microbial function through sediment-hosted aquifers and enrichment of novel symbionts in the deep terrestrial subsurface.</title>
        <authorList>
            <person name="Probst A.J."/>
            <person name="Ladd B."/>
            <person name="Jarett J.K."/>
            <person name="Geller-Mcgrath D.E."/>
            <person name="Sieber C.M."/>
            <person name="Emerson J.B."/>
            <person name="Anantharaman K."/>
            <person name="Thomas B.C."/>
            <person name="Malmstrom R."/>
            <person name="Stieglmeier M."/>
            <person name="Klingl A."/>
            <person name="Woyke T."/>
            <person name="Ryan C.M."/>
            <person name="Banfield J.F."/>
        </authorList>
    </citation>
    <scope>NUCLEOTIDE SEQUENCE [LARGE SCALE GENOMIC DNA]</scope>
    <source>
        <strain evidence="1">CG22_combo_CG10-13_8_21_14_all_47_15</strain>
    </source>
</reference>
<dbReference type="EMBL" id="PCTL01000025">
    <property type="protein sequence ID" value="PIP73289.1"/>
    <property type="molecule type" value="Genomic_DNA"/>
</dbReference>
<sequence length="63" mass="7499">MLENHSYNLIEQMAEENKSLWRIKNEYKKDTSGCSECSAFWEKLEKDKETHIADLKVLIKTHL</sequence>
<protein>
    <recommendedName>
        <fullName evidence="3">Rubrerythrin diiron-binding domain-containing protein</fullName>
    </recommendedName>
</protein>
<evidence type="ECO:0008006" key="3">
    <source>
        <dbReference type="Google" id="ProtNLM"/>
    </source>
</evidence>
<gene>
    <name evidence="1" type="ORF">COW88_02395</name>
</gene>
<accession>A0A2H0CUA1</accession>
<dbReference type="AlphaFoldDB" id="A0A2H0CUA1"/>
<dbReference type="Proteomes" id="UP000230638">
    <property type="component" value="Unassembled WGS sequence"/>
</dbReference>
<comment type="caution">
    <text evidence="1">The sequence shown here is derived from an EMBL/GenBank/DDBJ whole genome shotgun (WGS) entry which is preliminary data.</text>
</comment>
<evidence type="ECO:0000313" key="2">
    <source>
        <dbReference type="Proteomes" id="UP000230638"/>
    </source>
</evidence>
<organism evidence="1 2">
    <name type="scientific">Candidatus Lloydbacteria bacterium CG22_combo_CG10-13_8_21_14_all_47_15</name>
    <dbReference type="NCBI Taxonomy" id="1974635"/>
    <lineage>
        <taxon>Bacteria</taxon>
        <taxon>Candidatus Lloydiibacteriota</taxon>
    </lineage>
</organism>
<name>A0A2H0CUA1_9BACT</name>
<evidence type="ECO:0000313" key="1">
    <source>
        <dbReference type="EMBL" id="PIP73289.1"/>
    </source>
</evidence>